<keyword evidence="3" id="KW-0963">Cytoplasm</keyword>
<dbReference type="GO" id="GO:0043066">
    <property type="term" value="P:negative regulation of apoptotic process"/>
    <property type="evidence" value="ECO:0007669"/>
    <property type="project" value="TreeGrafter"/>
</dbReference>
<keyword evidence="9" id="KW-0829">Tyrosine-protein kinase</keyword>
<feature type="compositionally biased region" description="Polar residues" evidence="17">
    <location>
        <begin position="341"/>
        <end position="362"/>
    </location>
</feature>
<keyword evidence="20" id="KW-1185">Reference proteome</keyword>
<dbReference type="InterPro" id="IPR000719">
    <property type="entry name" value="Prot_kinase_dom"/>
</dbReference>
<dbReference type="InterPro" id="IPR051302">
    <property type="entry name" value="Dual_SerThr-Tyr_Kinase"/>
</dbReference>
<evidence type="ECO:0000256" key="3">
    <source>
        <dbReference type="ARBA" id="ARBA00022490"/>
    </source>
</evidence>
<evidence type="ECO:0000256" key="10">
    <source>
        <dbReference type="ARBA" id="ARBA00040421"/>
    </source>
</evidence>
<evidence type="ECO:0000256" key="16">
    <source>
        <dbReference type="PROSITE-ProRule" id="PRU10141"/>
    </source>
</evidence>
<evidence type="ECO:0000313" key="19">
    <source>
        <dbReference type="EMBL" id="TGZ75838.1"/>
    </source>
</evidence>
<comment type="catalytic activity">
    <reaction evidence="13">
        <text>L-seryl-[protein] + ATP = O-phospho-L-seryl-[protein] + ADP + H(+)</text>
        <dbReference type="Rhea" id="RHEA:17989"/>
        <dbReference type="Rhea" id="RHEA-COMP:9863"/>
        <dbReference type="Rhea" id="RHEA-COMP:11604"/>
        <dbReference type="ChEBI" id="CHEBI:15378"/>
        <dbReference type="ChEBI" id="CHEBI:29999"/>
        <dbReference type="ChEBI" id="CHEBI:30616"/>
        <dbReference type="ChEBI" id="CHEBI:83421"/>
        <dbReference type="ChEBI" id="CHEBI:456216"/>
        <dbReference type="EC" id="2.7.12.1"/>
    </reaction>
</comment>
<dbReference type="GO" id="GO:0004713">
    <property type="term" value="F:protein tyrosine kinase activity"/>
    <property type="evidence" value="ECO:0007669"/>
    <property type="project" value="UniProtKB-KW"/>
</dbReference>
<dbReference type="EMBL" id="SJOL01000262">
    <property type="protein sequence ID" value="TGZ75838.1"/>
    <property type="molecule type" value="Genomic_DNA"/>
</dbReference>
<dbReference type="PROSITE" id="PS00108">
    <property type="entry name" value="PROTEIN_KINASE_ST"/>
    <property type="match status" value="1"/>
</dbReference>
<keyword evidence="5" id="KW-0808">Transferase</keyword>
<feature type="binding site" evidence="16">
    <location>
        <position position="940"/>
    </location>
    <ligand>
        <name>ATP</name>
        <dbReference type="ChEBI" id="CHEBI:30616"/>
    </ligand>
</feature>
<comment type="catalytic activity">
    <reaction evidence="14">
        <text>L-threonyl-[protein] + ATP = O-phospho-L-threonyl-[protein] + ADP + H(+)</text>
        <dbReference type="Rhea" id="RHEA:46608"/>
        <dbReference type="Rhea" id="RHEA-COMP:11060"/>
        <dbReference type="Rhea" id="RHEA-COMP:11605"/>
        <dbReference type="ChEBI" id="CHEBI:15378"/>
        <dbReference type="ChEBI" id="CHEBI:30013"/>
        <dbReference type="ChEBI" id="CHEBI:30616"/>
        <dbReference type="ChEBI" id="CHEBI:61977"/>
        <dbReference type="ChEBI" id="CHEBI:456216"/>
        <dbReference type="EC" id="2.7.12.1"/>
    </reaction>
</comment>
<keyword evidence="7" id="KW-0418">Kinase</keyword>
<dbReference type="GO" id="GO:0004712">
    <property type="term" value="F:protein serine/threonine/tyrosine kinase activity"/>
    <property type="evidence" value="ECO:0007669"/>
    <property type="project" value="UniProtKB-EC"/>
</dbReference>
<dbReference type="OrthoDB" id="122279at2759"/>
<comment type="subcellular location">
    <subcellularLocation>
        <location evidence="1">Cytoplasm</location>
    </subcellularLocation>
</comment>
<dbReference type="SMART" id="SM00220">
    <property type="entry name" value="S_TKc"/>
    <property type="match status" value="1"/>
</dbReference>
<evidence type="ECO:0000313" key="20">
    <source>
        <dbReference type="Proteomes" id="UP000308267"/>
    </source>
</evidence>
<evidence type="ECO:0000256" key="6">
    <source>
        <dbReference type="ARBA" id="ARBA00022741"/>
    </source>
</evidence>
<dbReference type="GO" id="GO:0005524">
    <property type="term" value="F:ATP binding"/>
    <property type="evidence" value="ECO:0007669"/>
    <property type="project" value="UniProtKB-UniRule"/>
</dbReference>
<dbReference type="PANTHER" id="PTHR46392:SF1">
    <property type="entry name" value="DUAL SERINE_THREONINE AND TYROSINE PROTEIN KINASE"/>
    <property type="match status" value="1"/>
</dbReference>
<dbReference type="PANTHER" id="PTHR46392">
    <property type="entry name" value="DUAL SERINE/THREONINE AND TYROSINE PROTEIN KINASE"/>
    <property type="match status" value="1"/>
</dbReference>
<dbReference type="InterPro" id="IPR008271">
    <property type="entry name" value="Ser/Thr_kinase_AS"/>
</dbReference>
<evidence type="ECO:0000256" key="15">
    <source>
        <dbReference type="ARBA" id="ARBA00051680"/>
    </source>
</evidence>
<dbReference type="PROSITE" id="PS00107">
    <property type="entry name" value="PROTEIN_KINASE_ATP"/>
    <property type="match status" value="1"/>
</dbReference>
<evidence type="ECO:0000256" key="5">
    <source>
        <dbReference type="ARBA" id="ARBA00022679"/>
    </source>
</evidence>
<protein>
    <recommendedName>
        <fullName evidence="10">Dual serine/threonine and tyrosine protein kinase</fullName>
        <ecNumber evidence="2">2.7.12.1</ecNumber>
    </recommendedName>
    <alternativeName>
        <fullName evidence="12">Dusty protein kinase</fullName>
    </alternativeName>
    <alternativeName>
        <fullName evidence="11">Receptor-interacting serine/threonine-protein kinase 5</fullName>
    </alternativeName>
</protein>
<dbReference type="Proteomes" id="UP000308267">
    <property type="component" value="Unassembled WGS sequence"/>
</dbReference>
<evidence type="ECO:0000256" key="2">
    <source>
        <dbReference type="ARBA" id="ARBA00013203"/>
    </source>
</evidence>
<dbReference type="AlphaFoldDB" id="A0A4S2MMR1"/>
<sequence length="1198" mass="135913">MLTKDIRRFRRCRAIIRKNLRDLRRAFRLIEQDEFNGHFLRAAGVPFQMTPETERLCTQIAEKPVAFVILGQNNYSKALLVNELLQKQVLPVEKGDTQTYWCLISIHGGSKHATAVMKQANPLGKDLNDSGRADLEKDCDLRTAYLDITLPEDPLLVGDLRIIVSASQLVNSVNELCNVFERASSGVLPIYIYAMESKLLTSWDLIELSELRRLAEGQPILFVVVPTRNSYGAQTITTWCTSTAGPHRTKQKDLIQQSNQLSVGRQSEGFTRNHLDQTRQLNQVKKYTADRIADSKSGEDKATFPGESININYVEQILADHSGELIRLVHQRGHQSDHSDMQNSESQLMENRNDSGPTQDQPNFPFILTQLGFLARPSGTEVGEPEGRRPASPDSGNSSLTGSFAKQTDGALLQEIPSANSYRCSLLNEVSRRLENEQSSMNSELVYHFEREFHTQLSAFVRQRLRQQVFWALGSIEAAALECLKGFVLQAYDLAHDLLVTPRRLEFARTQEARLYEKLTQTAKQRQPEILNMIRDTLKEMRDIVPEMAARDLSFLPFGPPKLSNDIFTTGSPLCSQQWYKMIGPCPVVVMSQDATGRSGTSKLYSTSCCDSSMSPHSVQEQVTDFRPPAVSRQDYTKAVKVIRDYVLSKLTNVIAARLLDCLEVLRLSCIGTLERTIEKLENLSDKELYSRRVMSCPFLKHLTDDDTPEEFIHQATDNYCNQEKDGSEWSKHFRITPSNENLHCLWSFNSTIDEFRGLERSPEAGEHCVGSALRALLTFTYELTVPLKQTTNAQLSGMFDKLKSVFVAPLPWRTPAVLDATWTACTARSILNGLCENAIARKLSAQVTEKLRQSHEKFLTTLYRLEVRTEMRNCRFEDAQDNIIRQHAPRLARTVLETSALRHYLTHGLPSLGKELGRGQYGVVYACSSWGGHSLLAVKSVVPPDEKHWRDLAMELFYSRQLPQHDRIATVHAHVIDYDRAHGSEPAVLLIMERLARDLHIALKQGLSWLRRLIVARDVAEGVRYLHSQGLIHRDIKPRNVLLDLNDRAKLTDLGFCKPQAMISGSILGKLINTVISQTLGTPLHMAPEILQKKYDYTIDIYAWGILFWYICAGSVLMPRNFDKCTDKEVLWSAVRKGVRPERLKSFTDDCWDLMEQCWSRCPQKRPHSGQIVEAVDQIYEDEVNRSTKTRSVTTKS</sequence>
<evidence type="ECO:0000256" key="1">
    <source>
        <dbReference type="ARBA" id="ARBA00004496"/>
    </source>
</evidence>
<keyword evidence="6 16" id="KW-0547">Nucleotide-binding</keyword>
<dbReference type="GO" id="GO:0044344">
    <property type="term" value="P:cellular response to fibroblast growth factor stimulus"/>
    <property type="evidence" value="ECO:0007669"/>
    <property type="project" value="TreeGrafter"/>
</dbReference>
<dbReference type="GO" id="GO:0005737">
    <property type="term" value="C:cytoplasm"/>
    <property type="evidence" value="ECO:0007669"/>
    <property type="project" value="UniProtKB-SubCell"/>
</dbReference>
<dbReference type="InterPro" id="IPR017441">
    <property type="entry name" value="Protein_kinase_ATP_BS"/>
</dbReference>
<dbReference type="GO" id="GO:0004674">
    <property type="term" value="F:protein serine/threonine kinase activity"/>
    <property type="evidence" value="ECO:0007669"/>
    <property type="project" value="UniProtKB-KW"/>
</dbReference>
<feature type="compositionally biased region" description="Polar residues" evidence="17">
    <location>
        <begin position="394"/>
        <end position="404"/>
    </location>
</feature>
<accession>A0A4S2MMR1</accession>
<dbReference type="STRING" id="147828.A0A4S2MMR1"/>
<dbReference type="Gene3D" id="1.10.510.10">
    <property type="entry name" value="Transferase(Phosphotransferase) domain 1"/>
    <property type="match status" value="1"/>
</dbReference>
<dbReference type="Pfam" id="PF00069">
    <property type="entry name" value="Pkinase"/>
    <property type="match status" value="1"/>
</dbReference>
<gene>
    <name evidence="19" type="ORF">CRM22_000160</name>
</gene>
<comment type="caution">
    <text evidence="19">The sequence shown here is derived from an EMBL/GenBank/DDBJ whole genome shotgun (WGS) entry which is preliminary data.</text>
</comment>
<evidence type="ECO:0000259" key="18">
    <source>
        <dbReference type="PROSITE" id="PS50011"/>
    </source>
</evidence>
<evidence type="ECO:0000256" key="9">
    <source>
        <dbReference type="ARBA" id="ARBA00023137"/>
    </source>
</evidence>
<dbReference type="GO" id="GO:0045743">
    <property type="term" value="P:positive regulation of fibroblast growth factor receptor signaling pathway"/>
    <property type="evidence" value="ECO:0007669"/>
    <property type="project" value="TreeGrafter"/>
</dbReference>
<name>A0A4S2MMR1_OPIFE</name>
<feature type="region of interest" description="Disordered" evidence="17">
    <location>
        <begin position="331"/>
        <end position="363"/>
    </location>
</feature>
<evidence type="ECO:0000256" key="8">
    <source>
        <dbReference type="ARBA" id="ARBA00022840"/>
    </source>
</evidence>
<feature type="region of interest" description="Disordered" evidence="17">
    <location>
        <begin position="377"/>
        <end position="404"/>
    </location>
</feature>
<reference evidence="19 20" key="1">
    <citation type="journal article" date="2019" name="BMC Genomics">
        <title>New insights from Opisthorchis felineus genome: update on genomics of the epidemiologically important liver flukes.</title>
        <authorList>
            <person name="Ershov N.I."/>
            <person name="Mordvinov V.A."/>
            <person name="Prokhortchouk E.B."/>
            <person name="Pakharukova M.Y."/>
            <person name="Gunbin K.V."/>
            <person name="Ustyantsev K."/>
            <person name="Genaev M.A."/>
            <person name="Blinov A.G."/>
            <person name="Mazur A."/>
            <person name="Boulygina E."/>
            <person name="Tsygankova S."/>
            <person name="Khrameeva E."/>
            <person name="Chekanov N."/>
            <person name="Fan G."/>
            <person name="Xiao A."/>
            <person name="Zhang H."/>
            <person name="Xu X."/>
            <person name="Yang H."/>
            <person name="Solovyev V."/>
            <person name="Lee S.M."/>
            <person name="Liu X."/>
            <person name="Afonnikov D.A."/>
            <person name="Skryabin K.G."/>
        </authorList>
    </citation>
    <scope>NUCLEOTIDE SEQUENCE [LARGE SCALE GENOMIC DNA]</scope>
    <source>
        <strain evidence="19">AK-0245</strain>
        <tissue evidence="19">Whole organism</tissue>
    </source>
</reference>
<keyword evidence="8 16" id="KW-0067">ATP-binding</keyword>
<organism evidence="19 20">
    <name type="scientific">Opisthorchis felineus</name>
    <dbReference type="NCBI Taxonomy" id="147828"/>
    <lineage>
        <taxon>Eukaryota</taxon>
        <taxon>Metazoa</taxon>
        <taxon>Spiralia</taxon>
        <taxon>Lophotrochozoa</taxon>
        <taxon>Platyhelminthes</taxon>
        <taxon>Trematoda</taxon>
        <taxon>Digenea</taxon>
        <taxon>Opisthorchiida</taxon>
        <taxon>Opisthorchiata</taxon>
        <taxon>Opisthorchiidae</taxon>
        <taxon>Opisthorchis</taxon>
    </lineage>
</organism>
<dbReference type="PROSITE" id="PS50011">
    <property type="entry name" value="PROTEIN_KINASE_DOM"/>
    <property type="match status" value="1"/>
</dbReference>
<evidence type="ECO:0000256" key="4">
    <source>
        <dbReference type="ARBA" id="ARBA00022527"/>
    </source>
</evidence>
<comment type="catalytic activity">
    <reaction evidence="15">
        <text>L-tyrosyl-[protein] + ATP = O-phospho-L-tyrosyl-[protein] + ADP + H(+)</text>
        <dbReference type="Rhea" id="RHEA:10596"/>
        <dbReference type="Rhea" id="RHEA-COMP:10136"/>
        <dbReference type="Rhea" id="RHEA-COMP:20101"/>
        <dbReference type="ChEBI" id="CHEBI:15378"/>
        <dbReference type="ChEBI" id="CHEBI:30616"/>
        <dbReference type="ChEBI" id="CHEBI:46858"/>
        <dbReference type="ChEBI" id="CHEBI:61978"/>
        <dbReference type="ChEBI" id="CHEBI:456216"/>
        <dbReference type="EC" id="2.7.12.1"/>
    </reaction>
</comment>
<feature type="domain" description="Protein kinase" evidence="18">
    <location>
        <begin position="911"/>
        <end position="1181"/>
    </location>
</feature>
<dbReference type="InterPro" id="IPR011009">
    <property type="entry name" value="Kinase-like_dom_sf"/>
</dbReference>
<evidence type="ECO:0000256" key="13">
    <source>
        <dbReference type="ARBA" id="ARBA00049003"/>
    </source>
</evidence>
<evidence type="ECO:0000256" key="12">
    <source>
        <dbReference type="ARBA" id="ARBA00042638"/>
    </source>
</evidence>
<proteinExistence type="predicted"/>
<evidence type="ECO:0000256" key="14">
    <source>
        <dbReference type="ARBA" id="ARBA00049308"/>
    </source>
</evidence>
<dbReference type="GO" id="GO:0070374">
    <property type="term" value="P:positive regulation of ERK1 and ERK2 cascade"/>
    <property type="evidence" value="ECO:0007669"/>
    <property type="project" value="TreeGrafter"/>
</dbReference>
<keyword evidence="4" id="KW-0723">Serine/threonine-protein kinase</keyword>
<evidence type="ECO:0000256" key="11">
    <source>
        <dbReference type="ARBA" id="ARBA00041268"/>
    </source>
</evidence>
<dbReference type="SUPFAM" id="SSF56112">
    <property type="entry name" value="Protein kinase-like (PK-like)"/>
    <property type="match status" value="1"/>
</dbReference>
<dbReference type="Gene3D" id="3.30.200.20">
    <property type="entry name" value="Phosphorylase Kinase, domain 1"/>
    <property type="match status" value="1"/>
</dbReference>
<evidence type="ECO:0000256" key="7">
    <source>
        <dbReference type="ARBA" id="ARBA00022777"/>
    </source>
</evidence>
<dbReference type="EC" id="2.7.12.1" evidence="2"/>
<evidence type="ECO:0000256" key="17">
    <source>
        <dbReference type="SAM" id="MobiDB-lite"/>
    </source>
</evidence>